<evidence type="ECO:0000256" key="9">
    <source>
        <dbReference type="ARBA" id="ARBA00031812"/>
    </source>
</evidence>
<gene>
    <name evidence="12" type="ORF">EDC14_101718</name>
</gene>
<evidence type="ECO:0000256" key="4">
    <source>
        <dbReference type="ARBA" id="ARBA00022679"/>
    </source>
</evidence>
<dbReference type="Gene3D" id="3.40.50.620">
    <property type="entry name" value="HUPs"/>
    <property type="match status" value="1"/>
</dbReference>
<evidence type="ECO:0000256" key="8">
    <source>
        <dbReference type="ARBA" id="ARBA00030256"/>
    </source>
</evidence>
<evidence type="ECO:0000256" key="3">
    <source>
        <dbReference type="ARBA" id="ARBA00022004"/>
    </source>
</evidence>
<evidence type="ECO:0000256" key="2">
    <source>
        <dbReference type="ARBA" id="ARBA00012391"/>
    </source>
</evidence>
<dbReference type="InterPro" id="IPR002500">
    <property type="entry name" value="PAPS_reduct_dom"/>
</dbReference>
<dbReference type="InterPro" id="IPR050128">
    <property type="entry name" value="Sulfate_adenylyltrnsfr_sub2"/>
</dbReference>
<keyword evidence="4 12" id="KW-0808">Transferase</keyword>
<dbReference type="GO" id="GO:0004781">
    <property type="term" value="F:sulfate adenylyltransferase (ATP) activity"/>
    <property type="evidence" value="ECO:0007669"/>
    <property type="project" value="UniProtKB-EC"/>
</dbReference>
<evidence type="ECO:0000256" key="1">
    <source>
        <dbReference type="ARBA" id="ARBA00008885"/>
    </source>
</evidence>
<dbReference type="InterPro" id="IPR014729">
    <property type="entry name" value="Rossmann-like_a/b/a_fold"/>
</dbReference>
<dbReference type="Pfam" id="PF01507">
    <property type="entry name" value="PAPS_reduct"/>
    <property type="match status" value="1"/>
</dbReference>
<organism evidence="12 13">
    <name type="scientific">Hydrogenispora ethanolica</name>
    <dbReference type="NCBI Taxonomy" id="1082276"/>
    <lineage>
        <taxon>Bacteria</taxon>
        <taxon>Bacillati</taxon>
        <taxon>Bacillota</taxon>
        <taxon>Hydrogenispora</taxon>
    </lineage>
</organism>
<dbReference type="NCBIfam" id="NF003587">
    <property type="entry name" value="PRK05253.1"/>
    <property type="match status" value="1"/>
</dbReference>
<keyword evidence="6" id="KW-0547">Nucleotide-binding</keyword>
<feature type="region of interest" description="Disordered" evidence="10">
    <location>
        <begin position="317"/>
        <end position="342"/>
    </location>
</feature>
<dbReference type="AlphaFoldDB" id="A0A4R1RHQ6"/>
<dbReference type="EC" id="2.7.7.4" evidence="2"/>
<keyword evidence="7" id="KW-0067">ATP-binding</keyword>
<keyword evidence="5 12" id="KW-0548">Nucleotidyltransferase</keyword>
<evidence type="ECO:0000313" key="12">
    <source>
        <dbReference type="EMBL" id="TCL65270.1"/>
    </source>
</evidence>
<evidence type="ECO:0000256" key="5">
    <source>
        <dbReference type="ARBA" id="ARBA00022695"/>
    </source>
</evidence>
<evidence type="ECO:0000313" key="13">
    <source>
        <dbReference type="Proteomes" id="UP000295008"/>
    </source>
</evidence>
<evidence type="ECO:0000259" key="11">
    <source>
        <dbReference type="Pfam" id="PF01507"/>
    </source>
</evidence>
<evidence type="ECO:0000256" key="10">
    <source>
        <dbReference type="SAM" id="MobiDB-lite"/>
    </source>
</evidence>
<sequence length="342" mass="39347">MDPPHDLSGGAAKELFQFLSCRAPLSFLLVWPRVGPVSCKKLNDNGGKIMEHLEKLENTSVHILREAYASFKNLCMLWSIGKDSTVLLWLARKAFFGHVPFPLIHIDTHYKIPEMIQYRDRLALEWKLDMIYGENREALDQKQTFPDHRTTRIQCCKNLKTEPLKQVLSGAWPRHRLNHDTGKYELDRNTEPFTGVIAGIRADEEGSRSKERYFSPRDLDNTWDIGEQPPEFWNQYKTDFAPGTHIRIHPLLDWTEVDIWEYIGKEKIPVVPLYFDQGDGRRYRSLGCAPCTNPVESTAKNVGEIVAELKSGKFSRVAERSGRAQDKEDGGGLEELRKQGYM</sequence>
<evidence type="ECO:0000256" key="7">
    <source>
        <dbReference type="ARBA" id="ARBA00022840"/>
    </source>
</evidence>
<dbReference type="InterPro" id="IPR011784">
    <property type="entry name" value="SO4_adenylTrfase_ssu"/>
</dbReference>
<dbReference type="GO" id="GO:0000103">
    <property type="term" value="P:sulfate assimilation"/>
    <property type="evidence" value="ECO:0007669"/>
    <property type="project" value="InterPro"/>
</dbReference>
<accession>A0A4R1RHQ6</accession>
<dbReference type="PIRSF" id="PIRSF002936">
    <property type="entry name" value="CysDAde_trans"/>
    <property type="match status" value="1"/>
</dbReference>
<comment type="caution">
    <text evidence="12">The sequence shown here is derived from an EMBL/GenBank/DDBJ whole genome shotgun (WGS) entry which is preliminary data.</text>
</comment>
<protein>
    <recommendedName>
        <fullName evidence="3">Sulfate adenylyltransferase subunit 2</fullName>
        <ecNumber evidence="2">2.7.7.4</ecNumber>
    </recommendedName>
    <alternativeName>
        <fullName evidence="8">ATP-sulfurylase small subunit</fullName>
    </alternativeName>
    <alternativeName>
        <fullName evidence="9">Sulfate adenylate transferase</fullName>
    </alternativeName>
</protein>
<dbReference type="EMBL" id="SLUN01000017">
    <property type="protein sequence ID" value="TCL65270.1"/>
    <property type="molecule type" value="Genomic_DNA"/>
</dbReference>
<reference evidence="12 13" key="1">
    <citation type="submission" date="2019-03" db="EMBL/GenBank/DDBJ databases">
        <title>Genomic Encyclopedia of Type Strains, Phase IV (KMG-IV): sequencing the most valuable type-strain genomes for metagenomic binning, comparative biology and taxonomic classification.</title>
        <authorList>
            <person name="Goeker M."/>
        </authorList>
    </citation>
    <scope>NUCLEOTIDE SEQUENCE [LARGE SCALE GENOMIC DNA]</scope>
    <source>
        <strain evidence="12 13">LX-B</strain>
    </source>
</reference>
<dbReference type="SUPFAM" id="SSF52402">
    <property type="entry name" value="Adenine nucleotide alpha hydrolases-like"/>
    <property type="match status" value="1"/>
</dbReference>
<dbReference type="GO" id="GO:0005524">
    <property type="term" value="F:ATP binding"/>
    <property type="evidence" value="ECO:0007669"/>
    <property type="project" value="UniProtKB-KW"/>
</dbReference>
<dbReference type="PANTHER" id="PTHR43196:SF1">
    <property type="entry name" value="SULFATE ADENYLYLTRANSFERASE SUBUNIT 2"/>
    <property type="match status" value="1"/>
</dbReference>
<name>A0A4R1RHQ6_HYDET</name>
<proteinExistence type="inferred from homology"/>
<feature type="domain" description="Phosphoadenosine phosphosulphate reductase" evidence="11">
    <location>
        <begin position="74"/>
        <end position="294"/>
    </location>
</feature>
<comment type="similarity">
    <text evidence="1">Belongs to the PAPS reductase family. CysD subfamily.</text>
</comment>
<keyword evidence="13" id="KW-1185">Reference proteome</keyword>
<dbReference type="PANTHER" id="PTHR43196">
    <property type="entry name" value="SULFATE ADENYLYLTRANSFERASE SUBUNIT 2"/>
    <property type="match status" value="1"/>
</dbReference>
<dbReference type="Proteomes" id="UP000295008">
    <property type="component" value="Unassembled WGS sequence"/>
</dbReference>
<evidence type="ECO:0000256" key="6">
    <source>
        <dbReference type="ARBA" id="ARBA00022741"/>
    </source>
</evidence>